<dbReference type="SMART" id="SM00220">
    <property type="entry name" value="S_TKc"/>
    <property type="match status" value="1"/>
</dbReference>
<accession>A0A9Q0MJ96</accession>
<dbReference type="Pfam" id="PF00069">
    <property type="entry name" value="Pkinase"/>
    <property type="match status" value="1"/>
</dbReference>
<evidence type="ECO:0000256" key="1">
    <source>
        <dbReference type="ARBA" id="ARBA00022527"/>
    </source>
</evidence>
<evidence type="ECO:0000256" key="4">
    <source>
        <dbReference type="ARBA" id="ARBA00022777"/>
    </source>
</evidence>
<dbReference type="GO" id="GO:0005634">
    <property type="term" value="C:nucleus"/>
    <property type="evidence" value="ECO:0007669"/>
    <property type="project" value="TreeGrafter"/>
</dbReference>
<keyword evidence="1" id="KW-0723">Serine/threonine-protein kinase</keyword>
<dbReference type="OrthoDB" id="20524at2759"/>
<gene>
    <name evidence="8" type="primary">ttk_5</name>
    <name evidence="8" type="ORF">Bhyg_16971</name>
</gene>
<dbReference type="PANTHER" id="PTHR22974">
    <property type="entry name" value="MIXED LINEAGE PROTEIN KINASE"/>
    <property type="match status" value="1"/>
</dbReference>
<keyword evidence="5" id="KW-0067">ATP-binding</keyword>
<keyword evidence="9" id="KW-1185">Reference proteome</keyword>
<name>A0A9Q0MJ96_9DIPT</name>
<evidence type="ECO:0000256" key="5">
    <source>
        <dbReference type="ARBA" id="ARBA00022840"/>
    </source>
</evidence>
<keyword evidence="2" id="KW-0808">Transferase</keyword>
<dbReference type="InterPro" id="IPR000719">
    <property type="entry name" value="Prot_kinase_dom"/>
</dbReference>
<dbReference type="PANTHER" id="PTHR22974:SF21">
    <property type="entry name" value="DUAL SPECIFICITY PROTEIN KINASE TTK"/>
    <property type="match status" value="1"/>
</dbReference>
<dbReference type="Gene3D" id="1.10.510.10">
    <property type="entry name" value="Transferase(Phosphotransferase) domain 1"/>
    <property type="match status" value="1"/>
</dbReference>
<dbReference type="GO" id="GO:0004674">
    <property type="term" value="F:protein serine/threonine kinase activity"/>
    <property type="evidence" value="ECO:0007669"/>
    <property type="project" value="UniProtKB-KW"/>
</dbReference>
<comment type="caution">
    <text evidence="8">The sequence shown here is derived from an EMBL/GenBank/DDBJ whole genome shotgun (WGS) entry which is preliminary data.</text>
</comment>
<dbReference type="GO" id="GO:0005524">
    <property type="term" value="F:ATP binding"/>
    <property type="evidence" value="ECO:0007669"/>
    <property type="project" value="UniProtKB-KW"/>
</dbReference>
<dbReference type="EMBL" id="WJQU01002696">
    <property type="protein sequence ID" value="KAJ6631719.1"/>
    <property type="molecule type" value="Genomic_DNA"/>
</dbReference>
<feature type="domain" description="Protein kinase" evidence="7">
    <location>
        <begin position="233"/>
        <end position="505"/>
    </location>
</feature>
<evidence type="ECO:0000256" key="2">
    <source>
        <dbReference type="ARBA" id="ARBA00022679"/>
    </source>
</evidence>
<evidence type="ECO:0000256" key="6">
    <source>
        <dbReference type="SAM" id="MobiDB-lite"/>
    </source>
</evidence>
<dbReference type="SUPFAM" id="SSF56112">
    <property type="entry name" value="Protein kinase-like (PK-like)"/>
    <property type="match status" value="1"/>
</dbReference>
<dbReference type="GO" id="GO:0000776">
    <property type="term" value="C:kinetochore"/>
    <property type="evidence" value="ECO:0007669"/>
    <property type="project" value="TreeGrafter"/>
</dbReference>
<feature type="region of interest" description="Disordered" evidence="6">
    <location>
        <begin position="1"/>
        <end position="38"/>
    </location>
</feature>
<evidence type="ECO:0000256" key="3">
    <source>
        <dbReference type="ARBA" id="ARBA00022741"/>
    </source>
</evidence>
<evidence type="ECO:0000313" key="8">
    <source>
        <dbReference type="EMBL" id="KAJ6631719.1"/>
    </source>
</evidence>
<evidence type="ECO:0000259" key="7">
    <source>
        <dbReference type="PROSITE" id="PS50011"/>
    </source>
</evidence>
<proteinExistence type="predicted"/>
<dbReference type="GO" id="GO:0007094">
    <property type="term" value="P:mitotic spindle assembly checkpoint signaling"/>
    <property type="evidence" value="ECO:0007669"/>
    <property type="project" value="TreeGrafter"/>
</dbReference>
<dbReference type="GO" id="GO:0004712">
    <property type="term" value="F:protein serine/threonine/tyrosine kinase activity"/>
    <property type="evidence" value="ECO:0007669"/>
    <property type="project" value="TreeGrafter"/>
</dbReference>
<dbReference type="GO" id="GO:0034501">
    <property type="term" value="P:protein localization to kinetochore"/>
    <property type="evidence" value="ECO:0007669"/>
    <property type="project" value="TreeGrafter"/>
</dbReference>
<evidence type="ECO:0000313" key="9">
    <source>
        <dbReference type="Proteomes" id="UP001151699"/>
    </source>
</evidence>
<organism evidence="8 9">
    <name type="scientific">Pseudolycoriella hygida</name>
    <dbReference type="NCBI Taxonomy" id="35572"/>
    <lineage>
        <taxon>Eukaryota</taxon>
        <taxon>Metazoa</taxon>
        <taxon>Ecdysozoa</taxon>
        <taxon>Arthropoda</taxon>
        <taxon>Hexapoda</taxon>
        <taxon>Insecta</taxon>
        <taxon>Pterygota</taxon>
        <taxon>Neoptera</taxon>
        <taxon>Endopterygota</taxon>
        <taxon>Diptera</taxon>
        <taxon>Nematocera</taxon>
        <taxon>Sciaroidea</taxon>
        <taxon>Sciaridae</taxon>
        <taxon>Pseudolycoriella</taxon>
    </lineage>
</organism>
<dbReference type="GO" id="GO:0007059">
    <property type="term" value="P:chromosome segregation"/>
    <property type="evidence" value="ECO:0007669"/>
    <property type="project" value="TreeGrafter"/>
</dbReference>
<dbReference type="Gene3D" id="3.30.200.20">
    <property type="entry name" value="Phosphorylase Kinase, domain 1"/>
    <property type="match status" value="1"/>
</dbReference>
<dbReference type="Proteomes" id="UP001151699">
    <property type="component" value="Unassembled WGS sequence"/>
</dbReference>
<reference evidence="8" key="1">
    <citation type="submission" date="2022-07" db="EMBL/GenBank/DDBJ databases">
        <authorList>
            <person name="Trinca V."/>
            <person name="Uliana J.V.C."/>
            <person name="Torres T.T."/>
            <person name="Ward R.J."/>
            <person name="Monesi N."/>
        </authorList>
    </citation>
    <scope>NUCLEOTIDE SEQUENCE</scope>
    <source>
        <strain evidence="8">HSMRA1968</strain>
        <tissue evidence="8">Whole embryos</tissue>
    </source>
</reference>
<dbReference type="FunFam" id="3.30.200.20:FF:000131">
    <property type="entry name" value="Dual specificity protein kinase TTK"/>
    <property type="match status" value="1"/>
</dbReference>
<dbReference type="AlphaFoldDB" id="A0A9Q0MJ96"/>
<keyword evidence="4 8" id="KW-0418">Kinase</keyword>
<keyword evidence="3" id="KW-0547">Nucleotide-binding</keyword>
<dbReference type="PROSITE" id="PS50011">
    <property type="entry name" value="PROTEIN_KINASE_DOM"/>
    <property type="match status" value="1"/>
</dbReference>
<dbReference type="InterPro" id="IPR008271">
    <property type="entry name" value="Ser/Thr_kinase_AS"/>
</dbReference>
<dbReference type="GO" id="GO:0033316">
    <property type="term" value="P:meiotic spindle assembly checkpoint signaling"/>
    <property type="evidence" value="ECO:0007669"/>
    <property type="project" value="TreeGrafter"/>
</dbReference>
<sequence>MPFKYPKRLSELSPIKFDSDEDEDQNDSNKNVFAKPTIPPKKLLDSFELDESTAYVDSPQSDQSSCFDENKVSQHVNSSTPIGKENYQKPCPMSALSSNIAHKLNEIGSDQASTNNVHNNMPQYVDNLFATPSMKPPPTTGRIIFSSSQQKLKQSNLAYQKTLFETPKSNFNRQTSSNTSDYVTDSFSSFKKTSILSPIDEDKISADDLHAVSANDDGTALTNKIIEINKKDFIINKKIGCGGSCSVYSAKCRSKGGDRALKVVNLRTAASNVESYLNEAKLLEKLQGSDCVIKLFEYLHCPDKYTLFLVMEMGEGDLHKLLKSYETNLPLNKIVSYWYQMLTAVKYIHDNGIIHSDLKPANFLLVNGRLKLIDFGIASNISVDATSVIKFSQTGTLNYISPEALIDVSTDGTPQKKNKYKISTKSDVWSLGCIFYLCVYRRTPFSHIKNFYAKYLAITSSETVIDYPQLPAYYPPMLEEIIKSCLHLIPKERSSVAELLQYPFAFIDDSIVL</sequence>
<dbReference type="InterPro" id="IPR011009">
    <property type="entry name" value="Kinase-like_dom_sf"/>
</dbReference>
<protein>
    <submittedName>
        <fullName evidence="8">Dual specificity protein kinase Ttk</fullName>
    </submittedName>
</protein>
<dbReference type="PROSITE" id="PS00108">
    <property type="entry name" value="PROTEIN_KINASE_ST"/>
    <property type="match status" value="1"/>
</dbReference>